<dbReference type="InterPro" id="IPR036390">
    <property type="entry name" value="WH_DNA-bd_sf"/>
</dbReference>
<gene>
    <name evidence="2" type="ORF">DTO57_07590</name>
</gene>
<sequence>MNDIERAPDAGATLRSLLEQIWQLNRIAATQAPGQHSPSQYRTLALLVDSGPRRVGDLATEVHLSQPAMTKILHGLADSGAVARTTDPDDSRVTLVTITDAGRALLAERSRTIVEQLLPGFAELSDDDHGTLQKAVRILDGLTSQARTGATGVAE</sequence>
<name>A0A367Y283_9MICO</name>
<dbReference type="Proteomes" id="UP000253508">
    <property type="component" value="Unassembled WGS sequence"/>
</dbReference>
<dbReference type="InterPro" id="IPR052526">
    <property type="entry name" value="HTH-type_Bedaq_tolerance"/>
</dbReference>
<protein>
    <submittedName>
        <fullName evidence="2">MarR family transcriptional regulator</fullName>
    </submittedName>
</protein>
<dbReference type="SUPFAM" id="SSF46785">
    <property type="entry name" value="Winged helix' DNA-binding domain"/>
    <property type="match status" value="1"/>
</dbReference>
<reference evidence="2 3" key="1">
    <citation type="submission" date="2018-07" db="EMBL/GenBank/DDBJ databases">
        <title>Microbacterium endoborsara sp. nov., a novel actinobacterium isolated from Borszczowia aralocaspica.</title>
        <authorList>
            <person name="An D."/>
        </authorList>
    </citation>
    <scope>NUCLEOTIDE SEQUENCE [LARGE SCALE GENOMIC DNA]</scope>
    <source>
        <strain evidence="2 3">C1.15228</strain>
    </source>
</reference>
<evidence type="ECO:0000259" key="1">
    <source>
        <dbReference type="PROSITE" id="PS50995"/>
    </source>
</evidence>
<evidence type="ECO:0000313" key="3">
    <source>
        <dbReference type="Proteomes" id="UP000253508"/>
    </source>
</evidence>
<feature type="domain" description="HTH marR-type" evidence="1">
    <location>
        <begin position="1"/>
        <end position="144"/>
    </location>
</feature>
<dbReference type="Gene3D" id="1.10.10.10">
    <property type="entry name" value="Winged helix-like DNA-binding domain superfamily/Winged helix DNA-binding domain"/>
    <property type="match status" value="1"/>
</dbReference>
<evidence type="ECO:0000313" key="2">
    <source>
        <dbReference type="EMBL" id="RCK59996.1"/>
    </source>
</evidence>
<dbReference type="PROSITE" id="PS50995">
    <property type="entry name" value="HTH_MARR_2"/>
    <property type="match status" value="1"/>
</dbReference>
<dbReference type="OrthoDB" id="8966183at2"/>
<dbReference type="Pfam" id="PF01047">
    <property type="entry name" value="MarR"/>
    <property type="match status" value="1"/>
</dbReference>
<keyword evidence="3" id="KW-1185">Reference proteome</keyword>
<dbReference type="InterPro" id="IPR000835">
    <property type="entry name" value="HTH_MarR-typ"/>
</dbReference>
<dbReference type="PANTHER" id="PTHR39515">
    <property type="entry name" value="CONSERVED PROTEIN"/>
    <property type="match status" value="1"/>
</dbReference>
<proteinExistence type="predicted"/>
<dbReference type="EMBL" id="QORO01000002">
    <property type="protein sequence ID" value="RCK59996.1"/>
    <property type="molecule type" value="Genomic_DNA"/>
</dbReference>
<accession>A0A367Y283</accession>
<dbReference type="RefSeq" id="WP_114117611.1">
    <property type="nucleotide sequence ID" value="NZ_BMHU01000003.1"/>
</dbReference>
<dbReference type="SMART" id="SM00347">
    <property type="entry name" value="HTH_MARR"/>
    <property type="match status" value="1"/>
</dbReference>
<dbReference type="InterPro" id="IPR036388">
    <property type="entry name" value="WH-like_DNA-bd_sf"/>
</dbReference>
<dbReference type="GO" id="GO:0003700">
    <property type="term" value="F:DNA-binding transcription factor activity"/>
    <property type="evidence" value="ECO:0007669"/>
    <property type="project" value="InterPro"/>
</dbReference>
<dbReference type="PANTHER" id="PTHR39515:SF2">
    <property type="entry name" value="HTH-TYPE TRANSCRIPTIONAL REGULATOR RV0880"/>
    <property type="match status" value="1"/>
</dbReference>
<organism evidence="2 3">
    <name type="scientific">Microbacterium sorbitolivorans</name>
    <dbReference type="NCBI Taxonomy" id="1867410"/>
    <lineage>
        <taxon>Bacteria</taxon>
        <taxon>Bacillati</taxon>
        <taxon>Actinomycetota</taxon>
        <taxon>Actinomycetes</taxon>
        <taxon>Micrococcales</taxon>
        <taxon>Microbacteriaceae</taxon>
        <taxon>Microbacterium</taxon>
    </lineage>
</organism>
<dbReference type="AlphaFoldDB" id="A0A367Y283"/>
<comment type="caution">
    <text evidence="2">The sequence shown here is derived from an EMBL/GenBank/DDBJ whole genome shotgun (WGS) entry which is preliminary data.</text>
</comment>